<dbReference type="CDD" id="cd23418">
    <property type="entry name" value="beta-trefoil_Ricin_XLN-like"/>
    <property type="match status" value="1"/>
</dbReference>
<evidence type="ECO:0000256" key="2">
    <source>
        <dbReference type="ARBA" id="ARBA00023295"/>
    </source>
</evidence>
<evidence type="ECO:0000256" key="1">
    <source>
        <dbReference type="ARBA" id="ARBA00022801"/>
    </source>
</evidence>
<accession>A0A239J792</accession>
<evidence type="ECO:0000313" key="5">
    <source>
        <dbReference type="EMBL" id="SNT00524.1"/>
    </source>
</evidence>
<feature type="domain" description="Ricin B lectin" evidence="4">
    <location>
        <begin position="381"/>
        <end position="508"/>
    </location>
</feature>
<dbReference type="InterPro" id="IPR017853">
    <property type="entry name" value="GH"/>
</dbReference>
<dbReference type="InterPro" id="IPR000772">
    <property type="entry name" value="Ricin_B_lectin"/>
</dbReference>
<dbReference type="Pfam" id="PF00150">
    <property type="entry name" value="Cellulase"/>
    <property type="match status" value="1"/>
</dbReference>
<dbReference type="GO" id="GO:0000272">
    <property type="term" value="P:polysaccharide catabolic process"/>
    <property type="evidence" value="ECO:0007669"/>
    <property type="project" value="InterPro"/>
</dbReference>
<evidence type="ECO:0000256" key="3">
    <source>
        <dbReference type="RuleBase" id="RU361153"/>
    </source>
</evidence>
<dbReference type="Gene3D" id="3.20.20.80">
    <property type="entry name" value="Glycosidases"/>
    <property type="match status" value="1"/>
</dbReference>
<keyword evidence="6" id="KW-1185">Reference proteome</keyword>
<keyword evidence="2 3" id="KW-0326">Glycosidase</keyword>
<dbReference type="Gene3D" id="2.80.10.50">
    <property type="match status" value="2"/>
</dbReference>
<evidence type="ECO:0000259" key="4">
    <source>
        <dbReference type="SMART" id="SM00458"/>
    </source>
</evidence>
<dbReference type="PROSITE" id="PS50231">
    <property type="entry name" value="RICIN_B_LECTIN"/>
    <property type="match status" value="1"/>
</dbReference>
<dbReference type="SUPFAM" id="SSF51445">
    <property type="entry name" value="(Trans)glycosidases"/>
    <property type="match status" value="1"/>
</dbReference>
<dbReference type="InterPro" id="IPR001547">
    <property type="entry name" value="Glyco_hydro_5"/>
</dbReference>
<name>A0A239J792_9ACTN</name>
<keyword evidence="1 3" id="KW-0378">Hydrolase</keyword>
<dbReference type="AlphaFoldDB" id="A0A239J792"/>
<dbReference type="Proteomes" id="UP000198282">
    <property type="component" value="Unassembled WGS sequence"/>
</dbReference>
<reference evidence="5 6" key="1">
    <citation type="submission" date="2017-06" db="EMBL/GenBank/DDBJ databases">
        <authorList>
            <person name="Kim H.J."/>
            <person name="Triplett B.A."/>
        </authorList>
    </citation>
    <scope>NUCLEOTIDE SEQUENCE [LARGE SCALE GENOMIC DNA]</scope>
    <source>
        <strain evidence="5 6">CGMCC 4.2132</strain>
    </source>
</reference>
<dbReference type="SMART" id="SM00458">
    <property type="entry name" value="RICIN"/>
    <property type="match status" value="1"/>
</dbReference>
<dbReference type="GO" id="GO:0004553">
    <property type="term" value="F:hydrolase activity, hydrolyzing O-glycosyl compounds"/>
    <property type="evidence" value="ECO:0007669"/>
    <property type="project" value="InterPro"/>
</dbReference>
<evidence type="ECO:0000313" key="6">
    <source>
        <dbReference type="Proteomes" id="UP000198282"/>
    </source>
</evidence>
<sequence length="509" mass="56442">MYNSVLNLRARAERKSMPRPHATPPNLFRRVPVWLTAALVSLLLAPLIAVSGASPAAAAVLDPSQFKGVHWSRLGDNFTFDRLVLQGLSAGDDYNATRSKADAMFGAFQSALGANTVRLPINPATVAWNSYNGVIDAATARGFKVVLSYWVEDGSNKVVDGYLNTWNQMWDTLTTRYRGNPQIFFDPINEPIGFSTPQWLDFAANWISRQTANGFPRERMLIEGAQADGGGWGTDLRPLCNDSRFEGVYLAMHRYAFPYPARTYTEWVNDIKMYMGNCASRTLIEEFGADADNGIDYNATPSATTPKEVAYLRAITDVIREYRLGAIWCHGIGGRTTSPDHDSLNILRLYSAYAGGTQNLPLWIPNPTAVDRLKYAWGESGSATSRLRTPGYTKCLDVPGSSQNNDVQLQVWDCGNGGNQRWTRSAANTLTVYNGTKCLDAYGFGKTNGTRVVIHDCHGMINQKWLFFSDETIRGVDSRLCLDADLYSTTNVQLWSCGNGTNQKWQQLI</sequence>
<dbReference type="SUPFAM" id="SSF50370">
    <property type="entry name" value="Ricin B-like lectins"/>
    <property type="match status" value="1"/>
</dbReference>
<dbReference type="Pfam" id="PF00652">
    <property type="entry name" value="Ricin_B_lectin"/>
    <property type="match status" value="1"/>
</dbReference>
<gene>
    <name evidence="5" type="ORF">SAMN05216276_1021104</name>
</gene>
<dbReference type="InterPro" id="IPR035992">
    <property type="entry name" value="Ricin_B-like_lectins"/>
</dbReference>
<comment type="similarity">
    <text evidence="3">Belongs to the glycosyl hydrolase 5 (cellulase A) family.</text>
</comment>
<dbReference type="EMBL" id="FZOD01000021">
    <property type="protein sequence ID" value="SNT00524.1"/>
    <property type="molecule type" value="Genomic_DNA"/>
</dbReference>
<protein>
    <submittedName>
        <fullName evidence="5">Cellulase (Glycosyl hydrolase family 5)</fullName>
    </submittedName>
</protein>
<organism evidence="5 6">
    <name type="scientific">Streptosporangium subroseum</name>
    <dbReference type="NCBI Taxonomy" id="106412"/>
    <lineage>
        <taxon>Bacteria</taxon>
        <taxon>Bacillati</taxon>
        <taxon>Actinomycetota</taxon>
        <taxon>Actinomycetes</taxon>
        <taxon>Streptosporangiales</taxon>
        <taxon>Streptosporangiaceae</taxon>
        <taxon>Streptosporangium</taxon>
    </lineage>
</organism>
<proteinExistence type="inferred from homology"/>